<name>A0A9D1MYI9_9CLOT</name>
<dbReference type="EMBL" id="DVOD01000013">
    <property type="protein sequence ID" value="HIU91799.1"/>
    <property type="molecule type" value="Genomic_DNA"/>
</dbReference>
<accession>A0A9D1MYI9</accession>
<evidence type="ECO:0000313" key="2">
    <source>
        <dbReference type="Proteomes" id="UP000886748"/>
    </source>
</evidence>
<dbReference type="Proteomes" id="UP000886748">
    <property type="component" value="Unassembled WGS sequence"/>
</dbReference>
<gene>
    <name evidence="1" type="ORF">IAD26_01550</name>
</gene>
<evidence type="ECO:0000313" key="1">
    <source>
        <dbReference type="EMBL" id="HIU91799.1"/>
    </source>
</evidence>
<proteinExistence type="predicted"/>
<comment type="caution">
    <text evidence="1">The sequence shown here is derived from an EMBL/GenBank/DDBJ whole genome shotgun (WGS) entry which is preliminary data.</text>
</comment>
<organism evidence="1 2">
    <name type="scientific">Candidatus Limenecus avicola</name>
    <dbReference type="NCBI Taxonomy" id="2840847"/>
    <lineage>
        <taxon>Bacteria</taxon>
        <taxon>Bacillati</taxon>
        <taxon>Bacillota</taxon>
        <taxon>Clostridia</taxon>
        <taxon>Eubacteriales</taxon>
        <taxon>Clostridiaceae</taxon>
        <taxon>Clostridiaceae incertae sedis</taxon>
        <taxon>Candidatus Limenecus</taxon>
    </lineage>
</organism>
<reference evidence="1" key="2">
    <citation type="journal article" date="2021" name="PeerJ">
        <title>Extensive microbial diversity within the chicken gut microbiome revealed by metagenomics and culture.</title>
        <authorList>
            <person name="Gilroy R."/>
            <person name="Ravi A."/>
            <person name="Getino M."/>
            <person name="Pursley I."/>
            <person name="Horton D.L."/>
            <person name="Alikhan N.F."/>
            <person name="Baker D."/>
            <person name="Gharbi K."/>
            <person name="Hall N."/>
            <person name="Watson M."/>
            <person name="Adriaenssens E.M."/>
            <person name="Foster-Nyarko E."/>
            <person name="Jarju S."/>
            <person name="Secka A."/>
            <person name="Antonio M."/>
            <person name="Oren A."/>
            <person name="Chaudhuri R.R."/>
            <person name="La Ragione R."/>
            <person name="Hildebrand F."/>
            <person name="Pallen M.J."/>
        </authorList>
    </citation>
    <scope>NUCLEOTIDE SEQUENCE</scope>
    <source>
        <strain evidence="1">CHK154-7741</strain>
    </source>
</reference>
<protein>
    <submittedName>
        <fullName evidence="1">Uncharacterized protein</fullName>
    </submittedName>
</protein>
<dbReference type="AlphaFoldDB" id="A0A9D1MYI9"/>
<sequence length="138" mass="15445">MSKILFLISPTINSFTDKDKGSKANRTACAYSHLKNSVSSNIEIAAAAGITAAVGHYKPVLKLETPPKINWKSPKEAAKNLIKDFKAAPRYLRIAAFAAIALSLINRTYKKIEIEHKYEDRAILEETKKEREEKLNSK</sequence>
<reference evidence="1" key="1">
    <citation type="submission" date="2020-10" db="EMBL/GenBank/DDBJ databases">
        <authorList>
            <person name="Gilroy R."/>
        </authorList>
    </citation>
    <scope>NUCLEOTIDE SEQUENCE</scope>
    <source>
        <strain evidence="1">CHK154-7741</strain>
    </source>
</reference>